<evidence type="ECO:0000256" key="1">
    <source>
        <dbReference type="SAM" id="MobiDB-lite"/>
    </source>
</evidence>
<feature type="compositionally biased region" description="Low complexity" evidence="1">
    <location>
        <begin position="245"/>
        <end position="283"/>
    </location>
</feature>
<feature type="region of interest" description="Disordered" evidence="1">
    <location>
        <begin position="70"/>
        <end position="124"/>
    </location>
</feature>
<feature type="region of interest" description="Disordered" evidence="1">
    <location>
        <begin position="239"/>
        <end position="351"/>
    </location>
</feature>
<dbReference type="Proteomes" id="UP000309340">
    <property type="component" value="Unassembled WGS sequence"/>
</dbReference>
<reference evidence="2 3" key="1">
    <citation type="submission" date="2017-03" db="EMBL/GenBank/DDBJ databases">
        <title>Genomes of endolithic fungi from Antarctica.</title>
        <authorList>
            <person name="Coleine C."/>
            <person name="Masonjones S."/>
            <person name="Stajich J.E."/>
        </authorList>
    </citation>
    <scope>NUCLEOTIDE SEQUENCE [LARGE SCALE GENOMIC DNA]</scope>
    <source>
        <strain evidence="2 3">CCFEE 5184</strain>
    </source>
</reference>
<dbReference type="EMBL" id="NAJQ01001237">
    <property type="protein sequence ID" value="TKA61362.1"/>
    <property type="molecule type" value="Genomic_DNA"/>
</dbReference>
<evidence type="ECO:0000313" key="2">
    <source>
        <dbReference type="EMBL" id="TKA61362.1"/>
    </source>
</evidence>
<keyword evidence="3" id="KW-1185">Reference proteome</keyword>
<sequence length="351" mass="38286">MKETPLVDAEQQYGEDVGRLVAENHRLKTELTTFETQITEISEKRDGVKSSISEVQLQLLVIAQTYANRAQRSGTSPEEDNSIASHAKPQLNAEEPERPSLEDDDDNIVVTPRRRRSALPAKEPEPTRLDIIHPSFPTVIYLDGAWTELWCNLCGANCCLTKHKLFAGAKGLHDHWRQAHAGQIDDRSLEACLANAGRRVVSSVDAEHMRAGEAPPDVAVKTRVANNYLERMFPGARAAERRHTVGSASGKAKVAASGTPNAAAKTTTAISTTSTAKPSSATPVKKPKRTASSSPHETTVPKKRLTEYEAYQNLEAEARAAGTPGMKRKRGSSGRPDYGIKTSEELEAMQD</sequence>
<dbReference type="OrthoDB" id="3843254at2759"/>
<evidence type="ECO:0000313" key="3">
    <source>
        <dbReference type="Proteomes" id="UP000309340"/>
    </source>
</evidence>
<proteinExistence type="predicted"/>
<dbReference type="AlphaFoldDB" id="A0A4U0WEZ1"/>
<comment type="caution">
    <text evidence="2">The sequence shown here is derived from an EMBL/GenBank/DDBJ whole genome shotgun (WGS) entry which is preliminary data.</text>
</comment>
<protein>
    <submittedName>
        <fullName evidence="2">Uncharacterized protein</fullName>
    </submittedName>
</protein>
<gene>
    <name evidence="2" type="ORF">B0A55_11018</name>
</gene>
<name>A0A4U0WEZ1_9PEZI</name>
<dbReference type="STRING" id="329884.A0A4U0WEZ1"/>
<organism evidence="2 3">
    <name type="scientific">Friedmanniomyces simplex</name>
    <dbReference type="NCBI Taxonomy" id="329884"/>
    <lineage>
        <taxon>Eukaryota</taxon>
        <taxon>Fungi</taxon>
        <taxon>Dikarya</taxon>
        <taxon>Ascomycota</taxon>
        <taxon>Pezizomycotina</taxon>
        <taxon>Dothideomycetes</taxon>
        <taxon>Dothideomycetidae</taxon>
        <taxon>Mycosphaerellales</taxon>
        <taxon>Teratosphaeriaceae</taxon>
        <taxon>Friedmanniomyces</taxon>
    </lineage>
</organism>
<accession>A0A4U0WEZ1</accession>